<proteinExistence type="evidence at transcript level"/>
<dbReference type="PANTHER" id="PTHR45778:SF7">
    <property type="entry name" value="PURPLE ACID PHOSPHATASE"/>
    <property type="match status" value="1"/>
</dbReference>
<evidence type="ECO:0000256" key="2">
    <source>
        <dbReference type="ARBA" id="ARBA00011738"/>
    </source>
</evidence>
<dbReference type="GO" id="GO:0005576">
    <property type="term" value="C:extracellular region"/>
    <property type="evidence" value="ECO:0007669"/>
    <property type="project" value="UniProtKB-SubCell"/>
</dbReference>
<dbReference type="GO" id="GO:0003993">
    <property type="term" value="F:acid phosphatase activity"/>
    <property type="evidence" value="ECO:0007669"/>
    <property type="project" value="UniProtKB-EC"/>
</dbReference>
<dbReference type="InterPro" id="IPR029052">
    <property type="entry name" value="Metallo-depent_PP-like"/>
</dbReference>
<feature type="chain" id="PRO_5005147200" description="Purple acid phosphatase" evidence="6">
    <location>
        <begin position="19"/>
        <end position="586"/>
    </location>
</feature>
<dbReference type="AlphaFoldDB" id="T2MAY2"/>
<evidence type="ECO:0000256" key="4">
    <source>
        <dbReference type="ARBA" id="ARBA00022729"/>
    </source>
</evidence>
<organism evidence="10">
    <name type="scientific">Hydra vulgaris</name>
    <name type="common">Hydra</name>
    <name type="synonym">Hydra attenuata</name>
    <dbReference type="NCBI Taxonomy" id="6087"/>
    <lineage>
        <taxon>Eukaryota</taxon>
        <taxon>Metazoa</taxon>
        <taxon>Cnidaria</taxon>
        <taxon>Hydrozoa</taxon>
        <taxon>Hydroidolina</taxon>
        <taxon>Anthoathecata</taxon>
        <taxon>Aplanulata</taxon>
        <taxon>Hydridae</taxon>
        <taxon>Hydra</taxon>
    </lineage>
</organism>
<comment type="subunit">
    <text evidence="2">Homodimer.</text>
</comment>
<protein>
    <recommendedName>
        <fullName evidence="6">Purple acid phosphatase</fullName>
        <ecNumber evidence="6">3.1.3.2</ecNumber>
    </recommendedName>
</protein>
<dbReference type="InterPro" id="IPR004843">
    <property type="entry name" value="Calcineurin-like_PHP"/>
</dbReference>
<dbReference type="InterPro" id="IPR025733">
    <property type="entry name" value="PAPs_C"/>
</dbReference>
<dbReference type="EMBL" id="HAAD01003062">
    <property type="protein sequence ID" value="CDG69294.1"/>
    <property type="molecule type" value="mRNA"/>
</dbReference>
<evidence type="ECO:0000259" key="8">
    <source>
        <dbReference type="Pfam" id="PF14008"/>
    </source>
</evidence>
<dbReference type="Gene3D" id="2.60.40.380">
    <property type="entry name" value="Purple acid phosphatase-like, N-terminal"/>
    <property type="match status" value="1"/>
</dbReference>
<evidence type="ECO:0000256" key="3">
    <source>
        <dbReference type="ARBA" id="ARBA00022525"/>
    </source>
</evidence>
<evidence type="ECO:0000256" key="6">
    <source>
        <dbReference type="RuleBase" id="RU361203"/>
    </source>
</evidence>
<feature type="signal peptide" evidence="6">
    <location>
        <begin position="1"/>
        <end position="18"/>
    </location>
</feature>
<dbReference type="OrthoDB" id="45007at2759"/>
<dbReference type="Gene3D" id="3.60.21.10">
    <property type="match status" value="1"/>
</dbReference>
<name>T2MAY2_HYDVU</name>
<keyword evidence="3" id="KW-0964">Secreted</keyword>
<dbReference type="Pfam" id="PF14008">
    <property type="entry name" value="Metallophos_C"/>
    <property type="match status" value="1"/>
</dbReference>
<dbReference type="InterPro" id="IPR041792">
    <property type="entry name" value="MPP_PAP"/>
</dbReference>
<feature type="domain" description="Purple acid phosphatase N-terminal" evidence="9">
    <location>
        <begin position="171"/>
        <end position="276"/>
    </location>
</feature>
<comment type="subcellular location">
    <subcellularLocation>
        <location evidence="1">Secreted</location>
    </subcellularLocation>
</comment>
<keyword evidence="4 6" id="KW-0732">Signal</keyword>
<evidence type="ECO:0000313" key="10">
    <source>
        <dbReference type="EMBL" id="CDG69294.1"/>
    </source>
</evidence>
<evidence type="ECO:0000259" key="7">
    <source>
        <dbReference type="Pfam" id="PF00149"/>
    </source>
</evidence>
<feature type="domain" description="Calcineurin-like phosphoesterase" evidence="7">
    <location>
        <begin position="290"/>
        <end position="507"/>
    </location>
</feature>
<feature type="domain" description="Purple acid phosphatase C-terminal" evidence="8">
    <location>
        <begin position="523"/>
        <end position="581"/>
    </location>
</feature>
<evidence type="ECO:0000259" key="9">
    <source>
        <dbReference type="Pfam" id="PF16656"/>
    </source>
</evidence>
<dbReference type="SUPFAM" id="SSF56300">
    <property type="entry name" value="Metallo-dependent phosphatases"/>
    <property type="match status" value="1"/>
</dbReference>
<dbReference type="CDD" id="cd00839">
    <property type="entry name" value="MPP_PAPs"/>
    <property type="match status" value="1"/>
</dbReference>
<comment type="catalytic activity">
    <reaction evidence="6">
        <text>a phosphate monoester + H2O = an alcohol + phosphate</text>
        <dbReference type="Rhea" id="RHEA:15017"/>
        <dbReference type="ChEBI" id="CHEBI:15377"/>
        <dbReference type="ChEBI" id="CHEBI:30879"/>
        <dbReference type="ChEBI" id="CHEBI:43474"/>
        <dbReference type="ChEBI" id="CHEBI:67140"/>
        <dbReference type="EC" id="3.1.3.2"/>
    </reaction>
</comment>
<comment type="similarity">
    <text evidence="6">Belongs to the metallophosphoesterase superfamily. Purple acid phosphatase family.</text>
</comment>
<gene>
    <name evidence="10" type="primary">PAPL</name>
</gene>
<reference evidence="10" key="1">
    <citation type="journal article" date="2013" name="Genome Biol. Evol.">
        <title>Punctuated emergences of genetic and phenotypic innovations in eumetazoan, bilaterian, euteleostome, and hominidae ancestors.</title>
        <authorList>
            <person name="Wenger Y."/>
            <person name="Galliot B."/>
        </authorList>
    </citation>
    <scope>NUCLEOTIDE SEQUENCE</scope>
    <source>
        <tissue evidence="10">Whole animals</tissue>
    </source>
</reference>
<sequence>MGFFAFFAFISIFSITYCKPYGKDHNVIQTYFRKTDENNKYIDRSSPDYENALAKPFINKILQSDAGASLKVSPSVIENGGSITIEWLGVNNSTEKDFVAFYCPPDDISTHFLDYFNVNNSPTWSKGFGKWTVTVYNMRTSCIFKYYRNGNVSQLVTISNELSFQGGPLSPLQGHLSLTSNPTEMRVMWVSAEVNGIVMVRYGTTKALEKTSYKSSMQTYFASDMCEPPANSSVFIDPGYIYDVLLYDLHPNTKYYYSYGTEGVSILMSAILNFTTAIPAGDSTSYKAIFYGDMGVDPYPEAVTTAKLVHDEVLNNDIKFIYHNGDISYARGYAYIWEQWFKLVEPYSTLVPYMVGIGNHEYDHVTGGEKDPSGAPGDGGFRPDWFNGHSDSGGECGVPMFKRFHMPDTGHSIWWYSYDYGLVHYIMLSSEHDYSPNSKQYIWLENDLKNVDRKKTPWVVVGAHRAMYCSALLPDDYIVALNMQRLFEDLLYIYKVDLALWAHYHSYERTCKVYKNKCQDDGVTHLVIGSAGRSTDPDIWFRKEWSVYHINDYGYGKLTVVNSTAMYWEWIQNKSKKVMDSFWLTK</sequence>
<dbReference type="SUPFAM" id="SSF49363">
    <property type="entry name" value="Purple acid phosphatase, N-terminal domain"/>
    <property type="match status" value="1"/>
</dbReference>
<evidence type="ECO:0000256" key="5">
    <source>
        <dbReference type="ARBA" id="ARBA00023180"/>
    </source>
</evidence>
<accession>T2MAY2</accession>
<keyword evidence="5" id="KW-0325">Glycoprotein</keyword>
<dbReference type="Pfam" id="PF00149">
    <property type="entry name" value="Metallophos"/>
    <property type="match status" value="1"/>
</dbReference>
<dbReference type="InterPro" id="IPR008963">
    <property type="entry name" value="Purple_acid_Pase-like_N"/>
</dbReference>
<keyword evidence="6" id="KW-0378">Hydrolase</keyword>
<evidence type="ECO:0000256" key="1">
    <source>
        <dbReference type="ARBA" id="ARBA00004613"/>
    </source>
</evidence>
<dbReference type="PANTHER" id="PTHR45778">
    <property type="entry name" value="PURPLE ACID PHOSPHATASE-RELATED"/>
    <property type="match status" value="1"/>
</dbReference>
<dbReference type="EC" id="3.1.3.2" evidence="6"/>
<dbReference type="GO" id="GO:0046872">
    <property type="term" value="F:metal ion binding"/>
    <property type="evidence" value="ECO:0007669"/>
    <property type="project" value="InterPro"/>
</dbReference>
<dbReference type="Pfam" id="PF16656">
    <property type="entry name" value="Pur_ac_phosph_N"/>
    <property type="match status" value="1"/>
</dbReference>
<dbReference type="InterPro" id="IPR015914">
    <property type="entry name" value="PAPs_N"/>
</dbReference>